<feature type="domain" description="BHLH" evidence="8">
    <location>
        <begin position="173"/>
        <end position="222"/>
    </location>
</feature>
<dbReference type="InterPro" id="IPR045239">
    <property type="entry name" value="bHLH95_bHLH"/>
</dbReference>
<feature type="compositionally biased region" description="Basic and acidic residues" evidence="7">
    <location>
        <begin position="137"/>
        <end position="148"/>
    </location>
</feature>
<dbReference type="Proteomes" id="UP001633002">
    <property type="component" value="Unassembled WGS sequence"/>
</dbReference>
<comment type="caution">
    <text evidence="9">The sequence shown here is derived from an EMBL/GenBank/DDBJ whole genome shotgun (WGS) entry which is preliminary data.</text>
</comment>
<proteinExistence type="predicted"/>
<dbReference type="EMBL" id="JBJQOH010000007">
    <property type="protein sequence ID" value="KAL3678098.1"/>
    <property type="molecule type" value="Genomic_DNA"/>
</dbReference>
<gene>
    <name evidence="9" type="ORF">R1sor_021054</name>
</gene>
<evidence type="ECO:0000256" key="6">
    <source>
        <dbReference type="ARBA" id="ARBA00023242"/>
    </source>
</evidence>
<dbReference type="InterPro" id="IPR011598">
    <property type="entry name" value="bHLH_dom"/>
</dbReference>
<organism evidence="9 10">
    <name type="scientific">Riccia sorocarpa</name>
    <dbReference type="NCBI Taxonomy" id="122646"/>
    <lineage>
        <taxon>Eukaryota</taxon>
        <taxon>Viridiplantae</taxon>
        <taxon>Streptophyta</taxon>
        <taxon>Embryophyta</taxon>
        <taxon>Marchantiophyta</taxon>
        <taxon>Marchantiopsida</taxon>
        <taxon>Marchantiidae</taxon>
        <taxon>Marchantiales</taxon>
        <taxon>Ricciaceae</taxon>
        <taxon>Riccia</taxon>
    </lineage>
</organism>
<sequence>MTTLTSNIPVWAHHLLGSDPGLEQVQLGRPTTSDAFIDCGISPSVSHHWESHLMDYPPHFLIPQQAHMTSSNHHSALQWASPPEAAHHTSLLQQQCLEYHPQQQQLDTTHQQDQNSYLLQRVQPQLQHARSVGKLQPEAHEERRDSKRPATSVTAQEVTNSEPIAKKSRVEQQQSSNAPFKMQVRKEKLGERITALQQLVSPFGKTDTASVLLEAIGYIKFLQEQVQVLSTPYMKPSISPSSLHHDDMGKLGWSKAKNDDSRQDLRSRGLCLVPVSCTLQVANDNGADFWTPAIGGSCR</sequence>
<keyword evidence="10" id="KW-1185">Reference proteome</keyword>
<dbReference type="InterPro" id="IPR036638">
    <property type="entry name" value="HLH_DNA-bd_sf"/>
</dbReference>
<feature type="compositionally biased region" description="Polar residues" evidence="7">
    <location>
        <begin position="149"/>
        <end position="162"/>
    </location>
</feature>
<evidence type="ECO:0000313" key="10">
    <source>
        <dbReference type="Proteomes" id="UP001633002"/>
    </source>
</evidence>
<dbReference type="SUPFAM" id="SSF47459">
    <property type="entry name" value="HLH, helix-loop-helix DNA-binding domain"/>
    <property type="match status" value="1"/>
</dbReference>
<accession>A0ABD3GGN8</accession>
<evidence type="ECO:0000313" key="9">
    <source>
        <dbReference type="EMBL" id="KAL3678098.1"/>
    </source>
</evidence>
<protein>
    <recommendedName>
        <fullName evidence="8">BHLH domain-containing protein</fullName>
    </recommendedName>
</protein>
<evidence type="ECO:0000259" key="8">
    <source>
        <dbReference type="PROSITE" id="PS50888"/>
    </source>
</evidence>
<evidence type="ECO:0000256" key="3">
    <source>
        <dbReference type="ARBA" id="ARBA00023015"/>
    </source>
</evidence>
<evidence type="ECO:0000256" key="4">
    <source>
        <dbReference type="ARBA" id="ARBA00023125"/>
    </source>
</evidence>
<dbReference type="AlphaFoldDB" id="A0ABD3GGN8"/>
<evidence type="ECO:0000256" key="1">
    <source>
        <dbReference type="ARBA" id="ARBA00004123"/>
    </source>
</evidence>
<keyword evidence="3" id="KW-0805">Transcription regulation</keyword>
<dbReference type="PANTHER" id="PTHR16223:SF238">
    <property type="entry name" value="TRANSCRIPTION FACTOR BHLH114"/>
    <property type="match status" value="1"/>
</dbReference>
<dbReference type="PANTHER" id="PTHR16223">
    <property type="entry name" value="TRANSCRIPTION FACTOR BHLH83-RELATED"/>
    <property type="match status" value="1"/>
</dbReference>
<dbReference type="CDD" id="cd11393">
    <property type="entry name" value="bHLH_AtbHLH_like"/>
    <property type="match status" value="1"/>
</dbReference>
<evidence type="ECO:0000256" key="5">
    <source>
        <dbReference type="ARBA" id="ARBA00023163"/>
    </source>
</evidence>
<dbReference type="Gene3D" id="4.10.280.10">
    <property type="entry name" value="Helix-loop-helix DNA-binding domain"/>
    <property type="match status" value="1"/>
</dbReference>
<evidence type="ECO:0000256" key="7">
    <source>
        <dbReference type="SAM" id="MobiDB-lite"/>
    </source>
</evidence>
<evidence type="ECO:0000256" key="2">
    <source>
        <dbReference type="ARBA" id="ARBA00011738"/>
    </source>
</evidence>
<dbReference type="InterPro" id="IPR045843">
    <property type="entry name" value="IND-like"/>
</dbReference>
<dbReference type="PROSITE" id="PS50888">
    <property type="entry name" value="BHLH"/>
    <property type="match status" value="1"/>
</dbReference>
<dbReference type="FunFam" id="4.10.280.10:FF:000032">
    <property type="entry name" value="Transcription factor bHLH123 family"/>
    <property type="match status" value="1"/>
</dbReference>
<comment type="subunit">
    <text evidence="2">Homodimer.</text>
</comment>
<comment type="subcellular location">
    <subcellularLocation>
        <location evidence="1">Nucleus</location>
    </subcellularLocation>
</comment>
<keyword evidence="4" id="KW-0238">DNA-binding</keyword>
<dbReference type="GO" id="GO:0005634">
    <property type="term" value="C:nucleus"/>
    <property type="evidence" value="ECO:0007669"/>
    <property type="project" value="UniProtKB-SubCell"/>
</dbReference>
<feature type="region of interest" description="Disordered" evidence="7">
    <location>
        <begin position="128"/>
        <end position="181"/>
    </location>
</feature>
<reference evidence="9 10" key="1">
    <citation type="submission" date="2024-09" db="EMBL/GenBank/DDBJ databases">
        <title>Chromosome-scale assembly of Riccia sorocarpa.</title>
        <authorList>
            <person name="Paukszto L."/>
        </authorList>
    </citation>
    <scope>NUCLEOTIDE SEQUENCE [LARGE SCALE GENOMIC DNA]</scope>
    <source>
        <strain evidence="9">LP-2024</strain>
        <tissue evidence="9">Aerial parts of the thallus</tissue>
    </source>
</reference>
<dbReference type="GO" id="GO:0003677">
    <property type="term" value="F:DNA binding"/>
    <property type="evidence" value="ECO:0007669"/>
    <property type="project" value="UniProtKB-KW"/>
</dbReference>
<name>A0ABD3GGN8_9MARC</name>
<keyword evidence="6" id="KW-0539">Nucleus</keyword>
<keyword evidence="5" id="KW-0804">Transcription</keyword>
<dbReference type="SMART" id="SM00353">
    <property type="entry name" value="HLH"/>
    <property type="match status" value="1"/>
</dbReference>